<name>A0AAV6UH06_9ARAC</name>
<sequence>MSDVMGHGKGCATYVNCPKKQMARTPITDADEHLAESNMQEPRLSDTLSVLSGRGRSNLMYELAEGTGRNWEVDVFLYVHILKLLKLIMPDVW</sequence>
<proteinExistence type="predicted"/>
<reference evidence="1 2" key="1">
    <citation type="journal article" date="2022" name="Nat. Ecol. Evol.">
        <title>A masculinizing supergene underlies an exaggerated male reproductive morph in a spider.</title>
        <authorList>
            <person name="Hendrickx F."/>
            <person name="De Corte Z."/>
            <person name="Sonet G."/>
            <person name="Van Belleghem S.M."/>
            <person name="Kostlbacher S."/>
            <person name="Vangestel C."/>
        </authorList>
    </citation>
    <scope>NUCLEOTIDE SEQUENCE [LARGE SCALE GENOMIC DNA]</scope>
    <source>
        <strain evidence="1">W744_W776</strain>
    </source>
</reference>
<evidence type="ECO:0000313" key="2">
    <source>
        <dbReference type="Proteomes" id="UP000827092"/>
    </source>
</evidence>
<dbReference type="AlphaFoldDB" id="A0AAV6UH06"/>
<protein>
    <submittedName>
        <fullName evidence="1">Uncharacterized protein</fullName>
    </submittedName>
</protein>
<organism evidence="1 2">
    <name type="scientific">Oedothorax gibbosus</name>
    <dbReference type="NCBI Taxonomy" id="931172"/>
    <lineage>
        <taxon>Eukaryota</taxon>
        <taxon>Metazoa</taxon>
        <taxon>Ecdysozoa</taxon>
        <taxon>Arthropoda</taxon>
        <taxon>Chelicerata</taxon>
        <taxon>Arachnida</taxon>
        <taxon>Araneae</taxon>
        <taxon>Araneomorphae</taxon>
        <taxon>Entelegynae</taxon>
        <taxon>Araneoidea</taxon>
        <taxon>Linyphiidae</taxon>
        <taxon>Erigoninae</taxon>
        <taxon>Oedothorax</taxon>
    </lineage>
</organism>
<evidence type="ECO:0000313" key="1">
    <source>
        <dbReference type="EMBL" id="KAG8182566.1"/>
    </source>
</evidence>
<comment type="caution">
    <text evidence="1">The sequence shown here is derived from an EMBL/GenBank/DDBJ whole genome shotgun (WGS) entry which is preliminary data.</text>
</comment>
<dbReference type="EMBL" id="JAFNEN010000459">
    <property type="protein sequence ID" value="KAG8182566.1"/>
    <property type="molecule type" value="Genomic_DNA"/>
</dbReference>
<keyword evidence="2" id="KW-1185">Reference proteome</keyword>
<gene>
    <name evidence="1" type="ORF">JTE90_007303</name>
</gene>
<accession>A0AAV6UH06</accession>
<dbReference type="Proteomes" id="UP000827092">
    <property type="component" value="Unassembled WGS sequence"/>
</dbReference>